<gene>
    <name evidence="7" type="ORF">GOP47_0003679</name>
</gene>
<dbReference type="InterPro" id="IPR015943">
    <property type="entry name" value="WD40/YVTN_repeat-like_dom_sf"/>
</dbReference>
<feature type="domain" description="EF-hand" evidence="6">
    <location>
        <begin position="124"/>
        <end position="159"/>
    </location>
</feature>
<organism evidence="7 8">
    <name type="scientific">Adiantum capillus-veneris</name>
    <name type="common">Maidenhair fern</name>
    <dbReference type="NCBI Taxonomy" id="13818"/>
    <lineage>
        <taxon>Eukaryota</taxon>
        <taxon>Viridiplantae</taxon>
        <taxon>Streptophyta</taxon>
        <taxon>Embryophyta</taxon>
        <taxon>Tracheophyta</taxon>
        <taxon>Polypodiopsida</taxon>
        <taxon>Polypodiidae</taxon>
        <taxon>Polypodiales</taxon>
        <taxon>Pteridineae</taxon>
        <taxon>Pteridaceae</taxon>
        <taxon>Vittarioideae</taxon>
        <taxon>Adiantum</taxon>
    </lineage>
</organism>
<dbReference type="InterPro" id="IPR011992">
    <property type="entry name" value="EF-hand-dom_pair"/>
</dbReference>
<dbReference type="SMART" id="SM00320">
    <property type="entry name" value="WD40"/>
    <property type="match status" value="8"/>
</dbReference>
<evidence type="ECO:0000256" key="3">
    <source>
        <dbReference type="ARBA" id="ARBA00022837"/>
    </source>
</evidence>
<evidence type="ECO:0000256" key="5">
    <source>
        <dbReference type="SAM" id="MobiDB-lite"/>
    </source>
</evidence>
<dbReference type="EMBL" id="JABFUD020000004">
    <property type="protein sequence ID" value="KAI5080496.1"/>
    <property type="molecule type" value="Genomic_DNA"/>
</dbReference>
<dbReference type="PROSITE" id="PS00678">
    <property type="entry name" value="WD_REPEATS_1"/>
    <property type="match status" value="1"/>
</dbReference>
<evidence type="ECO:0000256" key="4">
    <source>
        <dbReference type="PROSITE-ProRule" id="PRU00221"/>
    </source>
</evidence>
<evidence type="ECO:0000259" key="6">
    <source>
        <dbReference type="PROSITE" id="PS50222"/>
    </source>
</evidence>
<keyword evidence="8" id="KW-1185">Reference proteome</keyword>
<dbReference type="InterPro" id="IPR051242">
    <property type="entry name" value="WD-EF-hand_domain"/>
</dbReference>
<keyword evidence="3" id="KW-0106">Calcium</keyword>
<dbReference type="Gene3D" id="1.10.238.10">
    <property type="entry name" value="EF-hand"/>
    <property type="match status" value="1"/>
</dbReference>
<evidence type="ECO:0000256" key="1">
    <source>
        <dbReference type="ARBA" id="ARBA00022574"/>
    </source>
</evidence>
<dbReference type="PROSITE" id="PS00018">
    <property type="entry name" value="EF_HAND_1"/>
    <property type="match status" value="1"/>
</dbReference>
<feature type="repeat" description="WD" evidence="4">
    <location>
        <begin position="576"/>
        <end position="617"/>
    </location>
</feature>
<dbReference type="Gene3D" id="2.130.10.10">
    <property type="entry name" value="YVTN repeat-like/Quinoprotein amine dehydrogenase"/>
    <property type="match status" value="3"/>
</dbReference>
<proteinExistence type="predicted"/>
<dbReference type="GO" id="GO:0005509">
    <property type="term" value="F:calcium ion binding"/>
    <property type="evidence" value="ECO:0007669"/>
    <property type="project" value="InterPro"/>
</dbReference>
<keyword evidence="1 4" id="KW-0853">WD repeat</keyword>
<dbReference type="InterPro" id="IPR002048">
    <property type="entry name" value="EF_hand_dom"/>
</dbReference>
<feature type="region of interest" description="Disordered" evidence="5">
    <location>
        <begin position="1"/>
        <end position="41"/>
    </location>
</feature>
<protein>
    <recommendedName>
        <fullName evidence="6">EF-hand domain-containing protein</fullName>
    </recommendedName>
</protein>
<dbReference type="Pfam" id="PF00400">
    <property type="entry name" value="WD40"/>
    <property type="match status" value="4"/>
</dbReference>
<feature type="compositionally biased region" description="Basic and acidic residues" evidence="5">
    <location>
        <begin position="30"/>
        <end position="39"/>
    </location>
</feature>
<dbReference type="Proteomes" id="UP000886520">
    <property type="component" value="Chromosome 4"/>
</dbReference>
<dbReference type="PANTHER" id="PTHR44324">
    <property type="entry name" value="WD40 REPEAT DOMAIN 95"/>
    <property type="match status" value="1"/>
</dbReference>
<dbReference type="PROSITE" id="PS50082">
    <property type="entry name" value="WD_REPEATS_2"/>
    <property type="match status" value="2"/>
</dbReference>
<comment type="caution">
    <text evidence="7">The sequence shown here is derived from an EMBL/GenBank/DDBJ whole genome shotgun (WGS) entry which is preliminary data.</text>
</comment>
<evidence type="ECO:0000256" key="2">
    <source>
        <dbReference type="ARBA" id="ARBA00022737"/>
    </source>
</evidence>
<dbReference type="PROSITE" id="PS50222">
    <property type="entry name" value="EF_HAND_2"/>
    <property type="match status" value="1"/>
</dbReference>
<evidence type="ECO:0000313" key="8">
    <source>
        <dbReference type="Proteomes" id="UP000886520"/>
    </source>
</evidence>
<accession>A0A9D4V735</accession>
<dbReference type="AlphaFoldDB" id="A0A9D4V735"/>
<dbReference type="OrthoDB" id="75172at2759"/>
<dbReference type="InterPro" id="IPR001680">
    <property type="entry name" value="WD40_rpt"/>
</dbReference>
<name>A0A9D4V735_ADICA</name>
<feature type="repeat" description="WD" evidence="4">
    <location>
        <begin position="448"/>
        <end position="489"/>
    </location>
</feature>
<sequence>MAQQLEEGAGDAMKTAWRGNRRSSFAQEFHASEREKQTERASFLTGRGATNCYSQQEKENEKEIWFSTVESSCPHKSPGVLTLNALRELKRAFDALCTTNTHGRLDKEGFLRECLNIGEMAAYMSKMEVEQLFMKVDVNNNGSVDWNDFASFILLQQLAKEDDLVSDFASYVKLRTQINKSLEEFAEESDSDQEEENVVQCVIPKCHKLGNVTILRPSPIIEKIIKLSAIQTYVTCTQDGFLKLWHTDSLKLLRVQESGNGAWISDIAAMAQQPLAVFAMDRSITFYDTGRLSFDVLGHIKNLDNIPMCATWVRTVDNDKLLYGDDNGYLHVLNFTDEWGGENPKVAPGVAESLLPGMSEEEPWKIHSSWVTRLLYLTHSCSLLSSSMDGHLMMLDVEKQRKKWSTKEHRHGVCAFAYGRDFNFIASCGLERHINIWNPFTAKVMGTLIGHQAPVVDVVVNDKHNQVISVASDSLIKIWDMRTNKCMQTILERPNQKSLDPPIICRLFYDQSKDILLAGGSSLEAWKQKGSSETKVKKICSVLYSPIFQQVVVGEEIDSMITIWDIETGGKAFSFSDTRKTKMSTMSFDFSGRRLIVGGQDGRLSMWNFNNGQCLKEFKGFGQNEVSCVACLEEGKVKFVAAGGWNGKVCIWGDGLKEHEFVEHSTRGHSDDVICMTFFPPNCFATGGYDGKEKVLAGVSAQGYLYFWRVPEPKPIFEVSLGHPAQPGPICVDSSNQVSMIFIDEKKLLLTASIFFTCFACCACFARFEMVGGKKICIQLWSMDGVPSAPSGSSNELCTLRSFYHAIWWLSILQTSPLFLPSTDVDLSCTHRHRLFPGLTWSFFLHAQENGQ</sequence>
<dbReference type="InterPro" id="IPR018247">
    <property type="entry name" value="EF_Hand_1_Ca_BS"/>
</dbReference>
<reference evidence="7" key="1">
    <citation type="submission" date="2021-01" db="EMBL/GenBank/DDBJ databases">
        <title>Adiantum capillus-veneris genome.</title>
        <authorList>
            <person name="Fang Y."/>
            <person name="Liao Q."/>
        </authorList>
    </citation>
    <scope>NUCLEOTIDE SEQUENCE</scope>
    <source>
        <strain evidence="7">H3</strain>
        <tissue evidence="7">Leaf</tissue>
    </source>
</reference>
<dbReference type="PANTHER" id="PTHR44324:SF4">
    <property type="entry name" value="WD40 REPEAT DOMAIN 95"/>
    <property type="match status" value="1"/>
</dbReference>
<dbReference type="SUPFAM" id="SSF50978">
    <property type="entry name" value="WD40 repeat-like"/>
    <property type="match status" value="2"/>
</dbReference>
<dbReference type="SUPFAM" id="SSF47473">
    <property type="entry name" value="EF-hand"/>
    <property type="match status" value="1"/>
</dbReference>
<evidence type="ECO:0000313" key="7">
    <source>
        <dbReference type="EMBL" id="KAI5080496.1"/>
    </source>
</evidence>
<dbReference type="InterPro" id="IPR036322">
    <property type="entry name" value="WD40_repeat_dom_sf"/>
</dbReference>
<dbReference type="InterPro" id="IPR019775">
    <property type="entry name" value="WD40_repeat_CS"/>
</dbReference>
<keyword evidence="2" id="KW-0677">Repeat</keyword>
<dbReference type="PROSITE" id="PS50294">
    <property type="entry name" value="WD_REPEATS_REGION"/>
    <property type="match status" value="1"/>
</dbReference>